<name>A0A377Q3H3_9NEIS</name>
<comment type="function">
    <text evidence="2">Pyridoxal 5'-phosphate (PLP)-binding protein, which is involved in PLP homeostasis.</text>
</comment>
<evidence type="ECO:0000256" key="3">
    <source>
        <dbReference type="PIRSR" id="PIRSR004848-1"/>
    </source>
</evidence>
<evidence type="ECO:0000313" key="7">
    <source>
        <dbReference type="EMBL" id="TCU90092.1"/>
    </source>
</evidence>
<evidence type="ECO:0000313" key="8">
    <source>
        <dbReference type="Proteomes" id="UP000255108"/>
    </source>
</evidence>
<dbReference type="HAMAP" id="MF_02087">
    <property type="entry name" value="PLP_homeostasis"/>
    <property type="match status" value="1"/>
</dbReference>
<dbReference type="Gene3D" id="3.20.20.10">
    <property type="entry name" value="Alanine racemase"/>
    <property type="match status" value="1"/>
</dbReference>
<dbReference type="InterPro" id="IPR029066">
    <property type="entry name" value="PLP-binding_barrel"/>
</dbReference>
<evidence type="ECO:0000256" key="1">
    <source>
        <dbReference type="ARBA" id="ARBA00022898"/>
    </source>
</evidence>
<accession>A0A377Q3H3</accession>
<dbReference type="AlphaFoldDB" id="A0A377Q3H3"/>
<dbReference type="PROSITE" id="PS01211">
    <property type="entry name" value="UPF0001"/>
    <property type="match status" value="1"/>
</dbReference>
<dbReference type="OrthoDB" id="9804072at2"/>
<keyword evidence="1 2" id="KW-0663">Pyridoxal phosphate</keyword>
<organism evidence="6 8">
    <name type="scientific">Iodobacter fluviatilis</name>
    <dbReference type="NCBI Taxonomy" id="537"/>
    <lineage>
        <taxon>Bacteria</taxon>
        <taxon>Pseudomonadati</taxon>
        <taxon>Pseudomonadota</taxon>
        <taxon>Betaproteobacteria</taxon>
        <taxon>Neisseriales</taxon>
        <taxon>Chitinibacteraceae</taxon>
        <taxon>Iodobacter</taxon>
    </lineage>
</organism>
<dbReference type="NCBIfam" id="TIGR00044">
    <property type="entry name" value="YggS family pyridoxal phosphate-dependent enzyme"/>
    <property type="match status" value="1"/>
</dbReference>
<evidence type="ECO:0000313" key="9">
    <source>
        <dbReference type="Proteomes" id="UP000295794"/>
    </source>
</evidence>
<comment type="cofactor">
    <cofactor evidence="3">
        <name>pyridoxal 5'-phosphate</name>
        <dbReference type="ChEBI" id="CHEBI:597326"/>
    </cofactor>
</comment>
<proteinExistence type="inferred from homology"/>
<reference evidence="7 9" key="2">
    <citation type="submission" date="2019-03" db="EMBL/GenBank/DDBJ databases">
        <title>Genomic Encyclopedia of Type Strains, Phase IV (KMG-IV): sequencing the most valuable type-strain genomes for metagenomic binning, comparative biology and taxonomic classification.</title>
        <authorList>
            <person name="Goeker M."/>
        </authorList>
    </citation>
    <scope>NUCLEOTIDE SEQUENCE [LARGE SCALE GENOMIC DNA]</scope>
    <source>
        <strain evidence="7 9">DSM 3764</strain>
    </source>
</reference>
<reference evidence="6 8" key="1">
    <citation type="submission" date="2018-06" db="EMBL/GenBank/DDBJ databases">
        <authorList>
            <consortium name="Pathogen Informatics"/>
            <person name="Doyle S."/>
        </authorList>
    </citation>
    <scope>NUCLEOTIDE SEQUENCE [LARGE SCALE GENOMIC DNA]</scope>
    <source>
        <strain evidence="6 8">NCTC11159</strain>
    </source>
</reference>
<feature type="modified residue" description="N6-(pyridoxal phosphate)lysine" evidence="2 3">
    <location>
        <position position="36"/>
    </location>
</feature>
<evidence type="ECO:0000259" key="5">
    <source>
        <dbReference type="Pfam" id="PF01168"/>
    </source>
</evidence>
<dbReference type="SUPFAM" id="SSF51419">
    <property type="entry name" value="PLP-binding barrel"/>
    <property type="match status" value="1"/>
</dbReference>
<evidence type="ECO:0000256" key="2">
    <source>
        <dbReference type="HAMAP-Rule" id="MF_02087"/>
    </source>
</evidence>
<dbReference type="GO" id="GO:0030170">
    <property type="term" value="F:pyridoxal phosphate binding"/>
    <property type="evidence" value="ECO:0007669"/>
    <property type="project" value="UniProtKB-UniRule"/>
</dbReference>
<protein>
    <recommendedName>
        <fullName evidence="2">Pyridoxal phosphate homeostasis protein</fullName>
        <shortName evidence="2">PLP homeostasis protein</shortName>
    </recommendedName>
</protein>
<dbReference type="CDD" id="cd06824">
    <property type="entry name" value="PLPDE_III_Yggs_like"/>
    <property type="match status" value="1"/>
</dbReference>
<comment type="similarity">
    <text evidence="2 4">Belongs to the pyridoxal phosphate-binding protein YggS/PROSC family.</text>
</comment>
<dbReference type="FunFam" id="3.20.20.10:FF:000018">
    <property type="entry name" value="Pyridoxal phosphate homeostasis protein"/>
    <property type="match status" value="1"/>
</dbReference>
<dbReference type="RefSeq" id="WP_115225607.1">
    <property type="nucleotide sequence ID" value="NZ_CAWOLO010000001.1"/>
</dbReference>
<evidence type="ECO:0000313" key="6">
    <source>
        <dbReference type="EMBL" id="STQ89119.1"/>
    </source>
</evidence>
<dbReference type="PIRSF" id="PIRSF004848">
    <property type="entry name" value="YBL036c_PLPDEIII"/>
    <property type="match status" value="1"/>
</dbReference>
<dbReference type="Pfam" id="PF01168">
    <property type="entry name" value="Ala_racemase_N"/>
    <property type="match status" value="1"/>
</dbReference>
<dbReference type="EMBL" id="UGHR01000001">
    <property type="protein sequence ID" value="STQ89119.1"/>
    <property type="molecule type" value="Genomic_DNA"/>
</dbReference>
<dbReference type="InterPro" id="IPR001608">
    <property type="entry name" value="Ala_racemase_N"/>
</dbReference>
<feature type="domain" description="Alanine racemase N-terminal" evidence="5">
    <location>
        <begin position="24"/>
        <end position="227"/>
    </location>
</feature>
<dbReference type="InterPro" id="IPR011078">
    <property type="entry name" value="PyrdxlP_homeostasis"/>
</dbReference>
<dbReference type="PANTHER" id="PTHR10146:SF14">
    <property type="entry name" value="PYRIDOXAL PHOSPHATE HOMEOSTASIS PROTEIN"/>
    <property type="match status" value="1"/>
</dbReference>
<gene>
    <name evidence="6" type="primary">yggS_1</name>
    <name evidence="7" type="ORF">EV682_101111</name>
    <name evidence="6" type="ORF">NCTC11159_00130</name>
</gene>
<keyword evidence="9" id="KW-1185">Reference proteome</keyword>
<dbReference type="EMBL" id="SMBT01000001">
    <property type="protein sequence ID" value="TCU90092.1"/>
    <property type="molecule type" value="Genomic_DNA"/>
</dbReference>
<sequence length="236" mass="25856">MATIFTAWQGVQERIAKAAAASQRQSSTISLLAVSKTFPSEAIRSLYLYGQRAFGENYVQELIDKHAALSDCNEIIWHFIGPLQSNKTRSVAELADWVHSVDRFKIAERLSAQRPEHLPDLNVCIQVNVSGEASKSGVAPAECMELATKICQLPRIKLRGLMCIPEPTQDLTQLAKQFTLLRNLQNQLITAGMDTDTLSMGMSGDLETAISEGSTLVRVGTALFGARSYPDNSSLL</sequence>
<dbReference type="Proteomes" id="UP000295794">
    <property type="component" value="Unassembled WGS sequence"/>
</dbReference>
<dbReference type="PANTHER" id="PTHR10146">
    <property type="entry name" value="PROLINE SYNTHETASE CO-TRANSCRIBED BACTERIAL HOMOLOG PROTEIN"/>
    <property type="match status" value="1"/>
</dbReference>
<evidence type="ECO:0000256" key="4">
    <source>
        <dbReference type="RuleBase" id="RU004514"/>
    </source>
</evidence>
<dbReference type="Proteomes" id="UP000255108">
    <property type="component" value="Unassembled WGS sequence"/>
</dbReference>